<protein>
    <submittedName>
        <fullName evidence="2">DUF3667 domain-containing protein</fullName>
    </submittedName>
</protein>
<feature type="transmembrane region" description="Helical" evidence="1">
    <location>
        <begin position="83"/>
        <end position="99"/>
    </location>
</feature>
<dbReference type="Proteomes" id="UP000515344">
    <property type="component" value="Chromosome"/>
</dbReference>
<name>A0A7G5XH78_9BACT</name>
<evidence type="ECO:0000313" key="3">
    <source>
        <dbReference type="Proteomes" id="UP000515344"/>
    </source>
</evidence>
<feature type="transmembrane region" description="Helical" evidence="1">
    <location>
        <begin position="222"/>
        <end position="240"/>
    </location>
</feature>
<organism evidence="2 3">
    <name type="scientific">Lacibacter sediminis</name>
    <dbReference type="NCBI Taxonomy" id="2760713"/>
    <lineage>
        <taxon>Bacteria</taxon>
        <taxon>Pseudomonadati</taxon>
        <taxon>Bacteroidota</taxon>
        <taxon>Chitinophagia</taxon>
        <taxon>Chitinophagales</taxon>
        <taxon>Chitinophagaceae</taxon>
        <taxon>Lacibacter</taxon>
    </lineage>
</organism>
<keyword evidence="1" id="KW-0812">Transmembrane</keyword>
<dbReference type="EMBL" id="CP060007">
    <property type="protein sequence ID" value="QNA44831.1"/>
    <property type="molecule type" value="Genomic_DNA"/>
</dbReference>
<keyword evidence="1" id="KW-1133">Transmembrane helix</keyword>
<accession>A0A7G5XH78</accession>
<keyword evidence="1" id="KW-0472">Membrane</keyword>
<feature type="transmembrane region" description="Helical" evidence="1">
    <location>
        <begin position="188"/>
        <end position="210"/>
    </location>
</feature>
<dbReference type="InterPro" id="IPR022134">
    <property type="entry name" value="DUF3667"/>
</dbReference>
<feature type="transmembrane region" description="Helical" evidence="1">
    <location>
        <begin position="247"/>
        <end position="269"/>
    </location>
</feature>
<dbReference type="RefSeq" id="WP_182803360.1">
    <property type="nucleotide sequence ID" value="NZ_CP060007.1"/>
</dbReference>
<evidence type="ECO:0000313" key="2">
    <source>
        <dbReference type="EMBL" id="QNA44831.1"/>
    </source>
</evidence>
<dbReference type="KEGG" id="lacs:H4075_01135"/>
<keyword evidence="3" id="KW-1185">Reference proteome</keyword>
<sequence>MDQNTITCKHCSNQFTGKYCNVCGEKVYSLEDKSIIHFFSEALHFITHFEGTLFTTLKAMFTSPGLITTDYCNGVRKKYFKPLSFFLLLVFLYLLFPVFEGLNMKLEFYPNQDYYGNYAAKKIQTVLSNTGMTMEELSEKFHTKGEKISKFLLVILVPVTALFFYAIGFMKRRFYFDNMVFSAEVNSFFLLWGFLCLPLITTVTNIISNALFHEMLPFRDNILGILIYVPLCIYVAIGVRKFYHYKLWVSILIVPFFYFVHTFIVYSLYKFLLFVTTINQIH</sequence>
<evidence type="ECO:0000256" key="1">
    <source>
        <dbReference type="SAM" id="Phobius"/>
    </source>
</evidence>
<reference evidence="3" key="1">
    <citation type="submission" date="2020-08" db="EMBL/GenBank/DDBJ databases">
        <title>Lacibacter sp. S13-6-6 genome sequencing.</title>
        <authorList>
            <person name="Jin L."/>
        </authorList>
    </citation>
    <scope>NUCLEOTIDE SEQUENCE [LARGE SCALE GENOMIC DNA]</scope>
    <source>
        <strain evidence="3">S13-6-6</strain>
    </source>
</reference>
<dbReference type="AlphaFoldDB" id="A0A7G5XH78"/>
<proteinExistence type="predicted"/>
<dbReference type="Pfam" id="PF12412">
    <property type="entry name" value="DUF3667"/>
    <property type="match status" value="1"/>
</dbReference>
<gene>
    <name evidence="2" type="ORF">H4075_01135</name>
</gene>
<feature type="transmembrane region" description="Helical" evidence="1">
    <location>
        <begin position="148"/>
        <end position="167"/>
    </location>
</feature>